<evidence type="ECO:0000256" key="9">
    <source>
        <dbReference type="SAM" id="Phobius"/>
    </source>
</evidence>
<keyword evidence="6 9" id="KW-1133">Transmembrane helix</keyword>
<name>Q3ACD6_CARHZ</name>
<dbReference type="Pfam" id="PF04290">
    <property type="entry name" value="DctQ"/>
    <property type="match status" value="1"/>
</dbReference>
<evidence type="ECO:0000313" key="11">
    <source>
        <dbReference type="EMBL" id="ABB14388.1"/>
    </source>
</evidence>
<dbReference type="AlphaFoldDB" id="Q3ACD6"/>
<keyword evidence="2" id="KW-0813">Transport</keyword>
<dbReference type="PANTHER" id="PTHR35011:SF2">
    <property type="entry name" value="2,3-DIKETO-L-GULONATE TRAP TRANSPORTER SMALL PERMEASE PROTEIN YIAM"/>
    <property type="match status" value="1"/>
</dbReference>
<dbReference type="EMBL" id="CP000141">
    <property type="protein sequence ID" value="ABB14388.1"/>
    <property type="molecule type" value="Genomic_DNA"/>
</dbReference>
<dbReference type="PANTHER" id="PTHR35011">
    <property type="entry name" value="2,3-DIKETO-L-GULONATE TRAP TRANSPORTER SMALL PERMEASE PROTEIN YIAM"/>
    <property type="match status" value="1"/>
</dbReference>
<dbReference type="KEGG" id="chy:CHY_1365"/>
<evidence type="ECO:0000313" key="12">
    <source>
        <dbReference type="Proteomes" id="UP000002706"/>
    </source>
</evidence>
<dbReference type="InterPro" id="IPR007387">
    <property type="entry name" value="TRAP_DctQ"/>
</dbReference>
<keyword evidence="3" id="KW-1003">Cell membrane</keyword>
<dbReference type="GO" id="GO:0005886">
    <property type="term" value="C:plasma membrane"/>
    <property type="evidence" value="ECO:0007669"/>
    <property type="project" value="UniProtKB-SubCell"/>
</dbReference>
<feature type="transmembrane region" description="Helical" evidence="9">
    <location>
        <begin position="141"/>
        <end position="160"/>
    </location>
</feature>
<comment type="subcellular location">
    <subcellularLocation>
        <location evidence="1">Cell inner membrane</location>
        <topology evidence="1">Multi-pass membrane protein</topology>
    </subcellularLocation>
</comment>
<gene>
    <name evidence="11" type="ordered locus">CHY_1365</name>
</gene>
<dbReference type="GO" id="GO:0022857">
    <property type="term" value="F:transmembrane transporter activity"/>
    <property type="evidence" value="ECO:0007669"/>
    <property type="project" value="TreeGrafter"/>
</dbReference>
<keyword evidence="5 9" id="KW-0812">Transmembrane</keyword>
<keyword evidence="7 9" id="KW-0472">Membrane</keyword>
<dbReference type="HOGENOM" id="CLU_086356_3_3_9"/>
<evidence type="ECO:0000256" key="7">
    <source>
        <dbReference type="ARBA" id="ARBA00023136"/>
    </source>
</evidence>
<dbReference type="eggNOG" id="COG3090">
    <property type="taxonomic scope" value="Bacteria"/>
</dbReference>
<dbReference type="GO" id="GO:0015740">
    <property type="term" value="P:C4-dicarboxylate transport"/>
    <property type="evidence" value="ECO:0007669"/>
    <property type="project" value="TreeGrafter"/>
</dbReference>
<evidence type="ECO:0000256" key="2">
    <source>
        <dbReference type="ARBA" id="ARBA00022448"/>
    </source>
</evidence>
<evidence type="ECO:0000256" key="3">
    <source>
        <dbReference type="ARBA" id="ARBA00022475"/>
    </source>
</evidence>
<evidence type="ECO:0000256" key="5">
    <source>
        <dbReference type="ARBA" id="ARBA00022692"/>
    </source>
</evidence>
<organism evidence="11 12">
    <name type="scientific">Carboxydothermus hydrogenoformans (strain ATCC BAA-161 / DSM 6008 / Z-2901)</name>
    <dbReference type="NCBI Taxonomy" id="246194"/>
    <lineage>
        <taxon>Bacteria</taxon>
        <taxon>Bacillati</taxon>
        <taxon>Bacillota</taxon>
        <taxon>Clostridia</taxon>
        <taxon>Thermoanaerobacterales</taxon>
        <taxon>Thermoanaerobacteraceae</taxon>
        <taxon>Carboxydothermus</taxon>
    </lineage>
</organism>
<dbReference type="OrthoDB" id="9814265at2"/>
<evidence type="ECO:0000256" key="6">
    <source>
        <dbReference type="ARBA" id="ARBA00022989"/>
    </source>
</evidence>
<feature type="transmembrane region" description="Helical" evidence="9">
    <location>
        <begin position="28"/>
        <end position="49"/>
    </location>
</feature>
<dbReference type="STRING" id="246194.CHY_1365"/>
<comment type="similarity">
    <text evidence="8">Belongs to the TRAP transporter small permease family.</text>
</comment>
<evidence type="ECO:0000259" key="10">
    <source>
        <dbReference type="Pfam" id="PF04290"/>
    </source>
</evidence>
<proteinExistence type="inferred from homology"/>
<evidence type="ECO:0000256" key="4">
    <source>
        <dbReference type="ARBA" id="ARBA00022519"/>
    </source>
</evidence>
<keyword evidence="12" id="KW-1185">Reference proteome</keyword>
<dbReference type="Proteomes" id="UP000002706">
    <property type="component" value="Chromosome"/>
</dbReference>
<reference evidence="11 12" key="1">
    <citation type="journal article" date="2005" name="PLoS Genet.">
        <title>Life in hot carbon monoxide: the complete genome sequence of Carboxydothermus hydrogenoformans Z-2901.</title>
        <authorList>
            <person name="Wu M."/>
            <person name="Ren Q."/>
            <person name="Durkin A.S."/>
            <person name="Daugherty S.C."/>
            <person name="Brinkac L.M."/>
            <person name="Dodson R.J."/>
            <person name="Madupu R."/>
            <person name="Sullivan S.A."/>
            <person name="Kolonay J.F."/>
            <person name="Haft D.H."/>
            <person name="Nelson W.C."/>
            <person name="Tallon L.J."/>
            <person name="Jones K.M."/>
            <person name="Ulrich L.E."/>
            <person name="Gonzalez J.M."/>
            <person name="Zhulin I.B."/>
            <person name="Robb F.T."/>
            <person name="Eisen J.A."/>
        </authorList>
    </citation>
    <scope>NUCLEOTIDE SEQUENCE [LARGE SCALE GENOMIC DNA]</scope>
    <source>
        <strain evidence="12">ATCC BAA-161 / DSM 6008 / Z-2901</strain>
    </source>
</reference>
<keyword evidence="4" id="KW-0997">Cell inner membrane</keyword>
<evidence type="ECO:0000256" key="8">
    <source>
        <dbReference type="ARBA" id="ARBA00038436"/>
    </source>
</evidence>
<protein>
    <submittedName>
        <fullName evidence="11">TRAP dicarboxylate transporter, DctQ subunit</fullName>
    </submittedName>
</protein>
<sequence length="183" mass="20693">MPFLLTKEGIVLREKSLWIKIYEGLEDYLSGGLLYSGLTLIFVNVLLRYVFGKPIALLDEYSVYLIVWGAMIGFATALRDDHHIKVNILYDRLSPKGKRIVSIFANSVGAFFAILMLIYGIKLVVTYKVLGQGSADSQTPLWIVSLVLPISGFMMVVRFVEKVFLLLKKDTWQKLIQSKEVGL</sequence>
<feature type="transmembrane region" description="Helical" evidence="9">
    <location>
        <begin position="100"/>
        <end position="121"/>
    </location>
</feature>
<accession>Q3ACD6</accession>
<evidence type="ECO:0000256" key="1">
    <source>
        <dbReference type="ARBA" id="ARBA00004429"/>
    </source>
</evidence>
<dbReference type="InParanoid" id="Q3ACD6"/>
<dbReference type="InterPro" id="IPR055348">
    <property type="entry name" value="DctQ"/>
</dbReference>
<feature type="transmembrane region" description="Helical" evidence="9">
    <location>
        <begin position="61"/>
        <end position="79"/>
    </location>
</feature>
<feature type="domain" description="Tripartite ATP-independent periplasmic transporters DctQ component" evidence="10">
    <location>
        <begin position="40"/>
        <end position="168"/>
    </location>
</feature>